<dbReference type="RefSeq" id="WP_021617351.1">
    <property type="nucleotide sequence ID" value="NZ_PKGU01000003.1"/>
</dbReference>
<reference evidence="4 5" key="1">
    <citation type="submission" date="2017-12" db="EMBL/GenBank/DDBJ databases">
        <title>Phylogenetic diversity of female urinary microbiome.</title>
        <authorList>
            <person name="Thomas-White K."/>
            <person name="Wolfe A.J."/>
        </authorList>
    </citation>
    <scope>NUCLEOTIDE SEQUENCE [LARGE SCALE GENOMIC DNA]</scope>
    <source>
        <strain evidence="4 5">UMB0064</strain>
    </source>
</reference>
<proteinExistence type="predicted"/>
<feature type="domain" description="DUF3566" evidence="3">
    <location>
        <begin position="53"/>
        <end position="169"/>
    </location>
</feature>
<dbReference type="Pfam" id="PF12089">
    <property type="entry name" value="DUF3566"/>
    <property type="match status" value="1"/>
</dbReference>
<evidence type="ECO:0000259" key="3">
    <source>
        <dbReference type="Pfam" id="PF12089"/>
    </source>
</evidence>
<evidence type="ECO:0000256" key="1">
    <source>
        <dbReference type="SAM" id="MobiDB-lite"/>
    </source>
</evidence>
<dbReference type="InterPro" id="IPR021949">
    <property type="entry name" value="DUF3566_TM"/>
</dbReference>
<name>A0A2I1M420_9BIFI</name>
<protein>
    <recommendedName>
        <fullName evidence="3">DUF3566 domain-containing protein</fullName>
    </recommendedName>
</protein>
<dbReference type="AlphaFoldDB" id="A0A2I1M420"/>
<organism evidence="4 5">
    <name type="scientific">Alloscardovia omnicolens</name>
    <dbReference type="NCBI Taxonomy" id="419015"/>
    <lineage>
        <taxon>Bacteria</taxon>
        <taxon>Bacillati</taxon>
        <taxon>Actinomycetota</taxon>
        <taxon>Actinomycetes</taxon>
        <taxon>Bifidobacteriales</taxon>
        <taxon>Bifidobacteriaceae</taxon>
        <taxon>Alloscardovia</taxon>
    </lineage>
</organism>
<evidence type="ECO:0000313" key="5">
    <source>
        <dbReference type="Proteomes" id="UP000242263"/>
    </source>
</evidence>
<evidence type="ECO:0000256" key="2">
    <source>
        <dbReference type="SAM" id="Phobius"/>
    </source>
</evidence>
<keyword evidence="2" id="KW-1133">Transmembrane helix</keyword>
<feature type="transmembrane region" description="Helical" evidence="2">
    <location>
        <begin position="72"/>
        <end position="93"/>
    </location>
</feature>
<accession>A0A2I1M420</accession>
<feature type="region of interest" description="Disordered" evidence="1">
    <location>
        <begin position="1"/>
        <end position="47"/>
    </location>
</feature>
<gene>
    <name evidence="4" type="ORF">CYJ32_05010</name>
</gene>
<evidence type="ECO:0000313" key="4">
    <source>
        <dbReference type="EMBL" id="PKZ14873.1"/>
    </source>
</evidence>
<dbReference type="Proteomes" id="UP000242263">
    <property type="component" value="Unassembled WGS sequence"/>
</dbReference>
<keyword evidence="2" id="KW-0812">Transmembrane</keyword>
<dbReference type="EMBL" id="PKGU01000003">
    <property type="protein sequence ID" value="PKZ14873.1"/>
    <property type="molecule type" value="Genomic_DNA"/>
</dbReference>
<comment type="caution">
    <text evidence="4">The sequence shown here is derived from an EMBL/GenBank/DDBJ whole genome shotgun (WGS) entry which is preliminary data.</text>
</comment>
<keyword evidence="2" id="KW-0472">Membrane</keyword>
<sequence>MSDETEALETPQVEQAEEKPVTEARVASSEPTTPDTVHVSVPAEKKKSVPRARRMKLSLTQIDPWSVTKVSFMLLIAVALIQIIAVVFLYYVLQAVGVFDSLTSIVSSAGLNSKGFDIASFISLGRVLSIFTIVSVFEIVVGTVLAAIGAFLYNIVSSLVGGIHVTLGDD</sequence>